<evidence type="ECO:0000313" key="3">
    <source>
        <dbReference type="Proteomes" id="UP001642360"/>
    </source>
</evidence>
<proteinExistence type="predicted"/>
<reference evidence="2 3" key="1">
    <citation type="submission" date="2024-02" db="EMBL/GenBank/DDBJ databases">
        <authorList>
            <person name="Vignale AGUSTIN F."/>
            <person name="Sosa J E."/>
            <person name="Modenutti C."/>
        </authorList>
    </citation>
    <scope>NUCLEOTIDE SEQUENCE [LARGE SCALE GENOMIC DNA]</scope>
</reference>
<feature type="region of interest" description="Disordered" evidence="1">
    <location>
        <begin position="335"/>
        <end position="355"/>
    </location>
</feature>
<keyword evidence="3" id="KW-1185">Reference proteome</keyword>
<gene>
    <name evidence="2" type="ORF">ILEXP_LOCUS13033</name>
</gene>
<dbReference type="PANTHER" id="PTHR34210">
    <property type="entry name" value="OS01G0252900 PROTEIN"/>
    <property type="match status" value="1"/>
</dbReference>
<organism evidence="2 3">
    <name type="scientific">Ilex paraguariensis</name>
    <name type="common">yerba mate</name>
    <dbReference type="NCBI Taxonomy" id="185542"/>
    <lineage>
        <taxon>Eukaryota</taxon>
        <taxon>Viridiplantae</taxon>
        <taxon>Streptophyta</taxon>
        <taxon>Embryophyta</taxon>
        <taxon>Tracheophyta</taxon>
        <taxon>Spermatophyta</taxon>
        <taxon>Magnoliopsida</taxon>
        <taxon>eudicotyledons</taxon>
        <taxon>Gunneridae</taxon>
        <taxon>Pentapetalae</taxon>
        <taxon>asterids</taxon>
        <taxon>campanulids</taxon>
        <taxon>Aquifoliales</taxon>
        <taxon>Aquifoliaceae</taxon>
        <taxon>Ilex</taxon>
    </lineage>
</organism>
<dbReference type="EMBL" id="CAUOFW020001469">
    <property type="protein sequence ID" value="CAK9145237.1"/>
    <property type="molecule type" value="Genomic_DNA"/>
</dbReference>
<name>A0ABC8RKA0_9AQUA</name>
<sequence length="355" mass="40149">MEFNLVYSFEMENRQDLDIDDGFSEIHKEYTGLPVSNATNVKDTAKTNKRSHAGSNEEDREAKVWEAKSKATLHRSSFVLRGGKKGNIYILLARQELKSSITWLPVTRELFVSGGVNIKVPMRCLSICICCSNFKDSCNEFNLVYSFEMENRQDLDIDDGFSEIHKEYTGLPVSNATNVKDTAKTNKRSHAGSNEEDREAKVWEAKSKATLHRSSFVLRGGKKGNIYILLARQELKSSITWLPALVVSSRCFLLISFGSGIQGCPYTLGAKRKPQFFFKRVRENDVKALFTEKVVNKIERDIGCKIKIEEKFIIVSGKDRLVLAKGVDVVHQIQEEGTKKGPSGSHMSRSRFPEY</sequence>
<dbReference type="AlphaFoldDB" id="A0ABC8RKA0"/>
<dbReference type="PANTHER" id="PTHR34210:SF3">
    <property type="entry name" value="CCHC-TYPE DOMAIN-CONTAINING PROTEIN"/>
    <property type="match status" value="1"/>
</dbReference>
<evidence type="ECO:0000256" key="1">
    <source>
        <dbReference type="SAM" id="MobiDB-lite"/>
    </source>
</evidence>
<protein>
    <submittedName>
        <fullName evidence="2">Uncharacterized protein</fullName>
    </submittedName>
</protein>
<evidence type="ECO:0000313" key="2">
    <source>
        <dbReference type="EMBL" id="CAK9145237.1"/>
    </source>
</evidence>
<comment type="caution">
    <text evidence="2">The sequence shown here is derived from an EMBL/GenBank/DDBJ whole genome shotgun (WGS) entry which is preliminary data.</text>
</comment>
<feature type="region of interest" description="Disordered" evidence="1">
    <location>
        <begin position="41"/>
        <end position="61"/>
    </location>
</feature>
<accession>A0ABC8RKA0</accession>
<dbReference type="Proteomes" id="UP001642360">
    <property type="component" value="Unassembled WGS sequence"/>
</dbReference>